<keyword evidence="16" id="KW-1185">Reference proteome</keyword>
<reference evidence="15 16" key="1">
    <citation type="submission" date="2018-07" db="EMBL/GenBank/DDBJ databases">
        <authorList>
            <person name="Quirk P.G."/>
            <person name="Krulwich T.A."/>
        </authorList>
    </citation>
    <scope>NUCLEOTIDE SEQUENCE [LARGE SCALE GENOMIC DNA]</scope>
    <source>
        <strain evidence="15 16">CC-BB4</strain>
    </source>
</reference>
<dbReference type="PIRSF" id="PIRSF500217">
    <property type="entry name" value="AlgI"/>
    <property type="match status" value="1"/>
</dbReference>
<dbReference type="InterPro" id="IPR028362">
    <property type="entry name" value="AlgI"/>
</dbReference>
<evidence type="ECO:0000313" key="16">
    <source>
        <dbReference type="Proteomes" id="UP000254889"/>
    </source>
</evidence>
<evidence type="ECO:0000256" key="12">
    <source>
        <dbReference type="ARBA" id="ARBA00031030"/>
    </source>
</evidence>
<keyword evidence="5 13" id="KW-1003">Cell membrane</keyword>
<accession>A0A345ZQ63</accession>
<name>A0A345ZQ63_9HYPH</name>
<dbReference type="PIRSF" id="PIRSF016636">
    <property type="entry name" value="AlgI_DltB"/>
    <property type="match status" value="1"/>
</dbReference>
<dbReference type="OrthoDB" id="139172at2"/>
<evidence type="ECO:0000256" key="9">
    <source>
        <dbReference type="ARBA" id="ARBA00022989"/>
    </source>
</evidence>
<dbReference type="InterPro" id="IPR004299">
    <property type="entry name" value="MBOAT_fam"/>
</dbReference>
<keyword evidence="7 14" id="KW-0812">Transmembrane</keyword>
<feature type="transmembrane region" description="Helical" evidence="14">
    <location>
        <begin position="27"/>
        <end position="42"/>
    </location>
</feature>
<evidence type="ECO:0000313" key="15">
    <source>
        <dbReference type="EMBL" id="AXK79060.1"/>
    </source>
</evidence>
<dbReference type="InterPro" id="IPR051085">
    <property type="entry name" value="MB_O-acyltransferase"/>
</dbReference>
<feature type="transmembrane region" description="Helical" evidence="14">
    <location>
        <begin position="358"/>
        <end position="377"/>
    </location>
</feature>
<sequence>MLFSSPVFLLFFAAYFFVHLVTPPKGRILLIIVGSTVFYAWWKASYVWLPYLLMAIAYGGILWIESCKRPEGQRRRLAITIILLFLPLVFFKYTDFVYGDILGPIFGLKGPILNLPLPLGVSFITFTLTAYVVDISRGRYPRIPSLSTSTGYLLFFPHLIAGPILRPVELVPQLEHQRPALHARFYIGLLIFTVGLVKKLVFADTISGFVDPIYSADAAPSAAQALLAIYGFSAQIYCDFSGYTDMAIGLALLIGIRLPNNFLRPYISVSPVDFWRRWHITLSFWLRDYLYIPLGGSRKGRIRTYVNLFITMVLGGLWHGASWTFVIWGALHGVGLAFVHFMRGVFGRGRPLEMPRMIAIFLTFHFVTLLWVFFRAPTLSKAFQILSAPFVGNWSGAVAYASANLSVLILLAIFAALHIFDDHRHIYVVARRLRPAVVLPLVLVLWAVAMTLSQGASTKFIYFEF</sequence>
<evidence type="ECO:0000256" key="5">
    <source>
        <dbReference type="ARBA" id="ARBA00022475"/>
    </source>
</evidence>
<dbReference type="AlphaFoldDB" id="A0A345ZQ63"/>
<evidence type="ECO:0000256" key="13">
    <source>
        <dbReference type="PIRNR" id="PIRNR016636"/>
    </source>
</evidence>
<dbReference type="PANTHER" id="PTHR13285:SF23">
    <property type="entry name" value="TEICHOIC ACID D-ALANYLTRANSFERASE"/>
    <property type="match status" value="1"/>
</dbReference>
<keyword evidence="8" id="KW-0016">Alginate biosynthesis</keyword>
<dbReference type="KEGG" id="ptaw:DW352_00105"/>
<evidence type="ECO:0000256" key="1">
    <source>
        <dbReference type="ARBA" id="ARBA00004651"/>
    </source>
</evidence>
<evidence type="ECO:0000256" key="10">
    <source>
        <dbReference type="ARBA" id="ARBA00023136"/>
    </source>
</evidence>
<dbReference type="Proteomes" id="UP000254889">
    <property type="component" value="Chromosome"/>
</dbReference>
<keyword evidence="10 13" id="KW-0472">Membrane</keyword>
<proteinExistence type="inferred from homology"/>
<evidence type="ECO:0000256" key="4">
    <source>
        <dbReference type="ARBA" id="ARBA00016084"/>
    </source>
</evidence>
<dbReference type="InterPro" id="IPR024194">
    <property type="entry name" value="Ac/AlaTfrase_AlgI/DltB"/>
</dbReference>
<organism evidence="15 16">
    <name type="scientific">Pseudolabrys taiwanensis</name>
    <dbReference type="NCBI Taxonomy" id="331696"/>
    <lineage>
        <taxon>Bacteria</taxon>
        <taxon>Pseudomonadati</taxon>
        <taxon>Pseudomonadota</taxon>
        <taxon>Alphaproteobacteria</taxon>
        <taxon>Hyphomicrobiales</taxon>
        <taxon>Xanthobacteraceae</taxon>
        <taxon>Pseudolabrys</taxon>
    </lineage>
</organism>
<protein>
    <recommendedName>
        <fullName evidence="4">Probable alginate O-acetylase AlgI</fullName>
    </recommendedName>
    <alternativeName>
        <fullName evidence="12">Alginate biosynthesis protein AlgI</fullName>
    </alternativeName>
</protein>
<dbReference type="Pfam" id="PF03062">
    <property type="entry name" value="MBOAT"/>
    <property type="match status" value="1"/>
</dbReference>
<evidence type="ECO:0000256" key="14">
    <source>
        <dbReference type="SAM" id="Phobius"/>
    </source>
</evidence>
<gene>
    <name evidence="15" type="ORF">DW352_00105</name>
</gene>
<feature type="transmembrane region" description="Helical" evidence="14">
    <location>
        <begin position="113"/>
        <end position="133"/>
    </location>
</feature>
<feature type="transmembrane region" description="Helical" evidence="14">
    <location>
        <begin position="325"/>
        <end position="346"/>
    </location>
</feature>
<evidence type="ECO:0000256" key="6">
    <source>
        <dbReference type="ARBA" id="ARBA00022679"/>
    </source>
</evidence>
<evidence type="ECO:0000256" key="3">
    <source>
        <dbReference type="ARBA" id="ARBA00010323"/>
    </source>
</evidence>
<feature type="transmembrane region" description="Helical" evidence="14">
    <location>
        <begin position="397"/>
        <end position="420"/>
    </location>
</feature>
<comment type="subcellular location">
    <subcellularLocation>
        <location evidence="1">Cell membrane</location>
        <topology evidence="1">Multi-pass membrane protein</topology>
    </subcellularLocation>
</comment>
<feature type="transmembrane region" description="Helical" evidence="14">
    <location>
        <begin position="185"/>
        <end position="202"/>
    </location>
</feature>
<comment type="similarity">
    <text evidence="3 13">Belongs to the membrane-bound acyltransferase family.</text>
</comment>
<feature type="transmembrane region" description="Helical" evidence="14">
    <location>
        <begin position="76"/>
        <end position="93"/>
    </location>
</feature>
<comment type="pathway">
    <text evidence="2">Glycan biosynthesis; alginate biosynthesis.</text>
</comment>
<evidence type="ECO:0000256" key="8">
    <source>
        <dbReference type="ARBA" id="ARBA00022841"/>
    </source>
</evidence>
<keyword evidence="6 13" id="KW-0808">Transferase</keyword>
<feature type="transmembrane region" description="Helical" evidence="14">
    <location>
        <begin position="302"/>
        <end position="319"/>
    </location>
</feature>
<dbReference type="PANTHER" id="PTHR13285">
    <property type="entry name" value="ACYLTRANSFERASE"/>
    <property type="match status" value="1"/>
</dbReference>
<evidence type="ECO:0000256" key="2">
    <source>
        <dbReference type="ARBA" id="ARBA00005182"/>
    </source>
</evidence>
<evidence type="ECO:0000256" key="11">
    <source>
        <dbReference type="ARBA" id="ARBA00023315"/>
    </source>
</evidence>
<dbReference type="GO" id="GO:0042121">
    <property type="term" value="P:alginic acid biosynthetic process"/>
    <property type="evidence" value="ECO:0007669"/>
    <property type="project" value="UniProtKB-KW"/>
</dbReference>
<feature type="transmembrane region" description="Helical" evidence="14">
    <location>
        <begin position="6"/>
        <end position="22"/>
    </location>
</feature>
<feature type="transmembrane region" description="Helical" evidence="14">
    <location>
        <begin position="145"/>
        <end position="165"/>
    </location>
</feature>
<feature type="transmembrane region" description="Helical" evidence="14">
    <location>
        <begin position="48"/>
        <end position="64"/>
    </location>
</feature>
<dbReference type="GO" id="GO:0005886">
    <property type="term" value="C:plasma membrane"/>
    <property type="evidence" value="ECO:0007669"/>
    <property type="project" value="UniProtKB-SubCell"/>
</dbReference>
<dbReference type="RefSeq" id="WP_115687376.1">
    <property type="nucleotide sequence ID" value="NZ_CP031417.1"/>
</dbReference>
<keyword evidence="11 13" id="KW-0012">Acyltransferase</keyword>
<dbReference type="GO" id="GO:0016746">
    <property type="term" value="F:acyltransferase activity"/>
    <property type="evidence" value="ECO:0007669"/>
    <property type="project" value="UniProtKB-KW"/>
</dbReference>
<feature type="transmembrane region" description="Helical" evidence="14">
    <location>
        <begin position="432"/>
        <end position="452"/>
    </location>
</feature>
<dbReference type="EMBL" id="CP031417">
    <property type="protein sequence ID" value="AXK79060.1"/>
    <property type="molecule type" value="Genomic_DNA"/>
</dbReference>
<evidence type="ECO:0000256" key="7">
    <source>
        <dbReference type="ARBA" id="ARBA00022692"/>
    </source>
</evidence>
<keyword evidence="9 14" id="KW-1133">Transmembrane helix</keyword>